<keyword evidence="2 8" id="KW-0813">Transport</keyword>
<feature type="transmembrane region" description="Helical" evidence="9">
    <location>
        <begin position="132"/>
        <end position="155"/>
    </location>
</feature>
<dbReference type="PIRSF" id="PIRSF006351">
    <property type="entry name" value="PTS_EIIC-Cellobiose"/>
    <property type="match status" value="1"/>
</dbReference>
<dbReference type="AlphaFoldDB" id="A0A937FGT9"/>
<keyword evidence="4 8" id="KW-0762">Sugar transport</keyword>
<dbReference type="PANTHER" id="PTHR33989">
    <property type="match status" value="1"/>
</dbReference>
<feature type="transmembrane region" description="Helical" evidence="9">
    <location>
        <begin position="392"/>
        <end position="412"/>
    </location>
</feature>
<feature type="transmembrane region" description="Helical" evidence="9">
    <location>
        <begin position="32"/>
        <end position="55"/>
    </location>
</feature>
<keyword evidence="6 9" id="KW-1133">Transmembrane helix</keyword>
<dbReference type="Pfam" id="PF02378">
    <property type="entry name" value="PTS_EIIC"/>
    <property type="match status" value="1"/>
</dbReference>
<feature type="domain" description="PTS EIIC type-3" evidence="10">
    <location>
        <begin position="8"/>
        <end position="408"/>
    </location>
</feature>
<evidence type="ECO:0000256" key="7">
    <source>
        <dbReference type="ARBA" id="ARBA00023136"/>
    </source>
</evidence>
<evidence type="ECO:0000256" key="4">
    <source>
        <dbReference type="ARBA" id="ARBA00022597"/>
    </source>
</evidence>
<evidence type="ECO:0000256" key="1">
    <source>
        <dbReference type="ARBA" id="ARBA00004651"/>
    </source>
</evidence>
<dbReference type="NCBIfam" id="TIGR00410">
    <property type="entry name" value="lacE"/>
    <property type="match status" value="1"/>
</dbReference>
<gene>
    <name evidence="11" type="ORF">JK634_12995</name>
</gene>
<evidence type="ECO:0000313" key="12">
    <source>
        <dbReference type="Proteomes" id="UP000623681"/>
    </source>
</evidence>
<keyword evidence="12" id="KW-1185">Reference proteome</keyword>
<evidence type="ECO:0000256" key="8">
    <source>
        <dbReference type="PIRNR" id="PIRNR006351"/>
    </source>
</evidence>
<reference evidence="11" key="1">
    <citation type="submission" date="2021-01" db="EMBL/GenBank/DDBJ databases">
        <title>Genome public.</title>
        <authorList>
            <person name="Liu C."/>
            <person name="Sun Q."/>
        </authorList>
    </citation>
    <scope>NUCLEOTIDE SEQUENCE</scope>
    <source>
        <strain evidence="11">YIM B02565</strain>
    </source>
</reference>
<feature type="transmembrane region" description="Helical" evidence="9">
    <location>
        <begin position="103"/>
        <end position="120"/>
    </location>
</feature>
<dbReference type="GO" id="GO:0005886">
    <property type="term" value="C:plasma membrane"/>
    <property type="evidence" value="ECO:0007669"/>
    <property type="project" value="UniProtKB-SubCell"/>
</dbReference>
<proteinExistence type="predicted"/>
<dbReference type="PROSITE" id="PS51105">
    <property type="entry name" value="PTS_EIIC_TYPE_3"/>
    <property type="match status" value="1"/>
</dbReference>
<evidence type="ECO:0000259" key="10">
    <source>
        <dbReference type="PROSITE" id="PS51105"/>
    </source>
</evidence>
<evidence type="ECO:0000256" key="6">
    <source>
        <dbReference type="ARBA" id="ARBA00022989"/>
    </source>
</evidence>
<comment type="function">
    <text evidence="8">The phosphoenolpyruvate-dependent sugar phosphotransferase system (PTS), a major carbohydrate active -transport system, catalyzes the phosphorylation of incoming sugar substrates concomitant with their translocation across the cell membrane.</text>
</comment>
<dbReference type="PANTHER" id="PTHR33989:SF4">
    <property type="entry name" value="PTS SYSTEM N,N'-DIACETYLCHITOBIOSE-SPECIFIC EIIC COMPONENT"/>
    <property type="match status" value="1"/>
</dbReference>
<keyword evidence="3 8" id="KW-1003">Cell membrane</keyword>
<feature type="transmembrane region" description="Helical" evidence="9">
    <location>
        <begin position="246"/>
        <end position="263"/>
    </location>
</feature>
<protein>
    <recommendedName>
        <fullName evidence="8">Permease IIC component</fullName>
    </recommendedName>
</protein>
<dbReference type="GO" id="GO:0008982">
    <property type="term" value="F:protein-N(PI)-phosphohistidine-sugar phosphotransferase activity"/>
    <property type="evidence" value="ECO:0007669"/>
    <property type="project" value="UniProtKB-UniRule"/>
</dbReference>
<comment type="subcellular location">
    <subcellularLocation>
        <location evidence="1">Cell membrane</location>
        <topology evidence="1">Multi-pass membrane protein</topology>
    </subcellularLocation>
</comment>
<dbReference type="InterPro" id="IPR004796">
    <property type="entry name" value="PTS_IIC_cello"/>
</dbReference>
<comment type="caution">
    <text evidence="11">The sequence shown here is derived from an EMBL/GenBank/DDBJ whole genome shotgun (WGS) entry which is preliminary data.</text>
</comment>
<dbReference type="InterPro" id="IPR003352">
    <property type="entry name" value="PTS_EIIC"/>
</dbReference>
<feature type="transmembrane region" description="Helical" evidence="9">
    <location>
        <begin position="219"/>
        <end position="239"/>
    </location>
</feature>
<dbReference type="RefSeq" id="WP_202768068.1">
    <property type="nucleotide sequence ID" value="NZ_JAESWA010000022.1"/>
</dbReference>
<evidence type="ECO:0000256" key="9">
    <source>
        <dbReference type="SAM" id="Phobius"/>
    </source>
</evidence>
<evidence type="ECO:0000256" key="5">
    <source>
        <dbReference type="ARBA" id="ARBA00022692"/>
    </source>
</evidence>
<feature type="transmembrane region" description="Helical" evidence="9">
    <location>
        <begin position="176"/>
        <end position="199"/>
    </location>
</feature>
<feature type="transmembrane region" description="Helical" evidence="9">
    <location>
        <begin position="367"/>
        <end position="386"/>
    </location>
</feature>
<dbReference type="EMBL" id="JAESWA010000022">
    <property type="protein sequence ID" value="MBL4932725.1"/>
    <property type="molecule type" value="Genomic_DNA"/>
</dbReference>
<keyword evidence="5 9" id="KW-0812">Transmembrane</keyword>
<dbReference type="GO" id="GO:0009401">
    <property type="term" value="P:phosphoenolpyruvate-dependent sugar phosphotransferase system"/>
    <property type="evidence" value="ECO:0007669"/>
    <property type="project" value="InterPro"/>
</dbReference>
<evidence type="ECO:0000256" key="2">
    <source>
        <dbReference type="ARBA" id="ARBA00022448"/>
    </source>
</evidence>
<dbReference type="InterPro" id="IPR051088">
    <property type="entry name" value="PTS_Sugar-EIIC/EIIB"/>
</dbReference>
<evidence type="ECO:0000256" key="3">
    <source>
        <dbReference type="ARBA" id="ARBA00022475"/>
    </source>
</evidence>
<feature type="transmembrane region" description="Helical" evidence="9">
    <location>
        <begin position="340"/>
        <end position="360"/>
    </location>
</feature>
<name>A0A937FGT9_9CLOT</name>
<evidence type="ECO:0000313" key="11">
    <source>
        <dbReference type="EMBL" id="MBL4932725.1"/>
    </source>
</evidence>
<feature type="transmembrane region" description="Helical" evidence="9">
    <location>
        <begin position="283"/>
        <end position="303"/>
    </location>
</feature>
<accession>A0A937FGT9</accession>
<keyword evidence="7 8" id="KW-0472">Membrane</keyword>
<dbReference type="InterPro" id="IPR004501">
    <property type="entry name" value="PTS_EIIC_3"/>
</dbReference>
<feature type="transmembrane region" description="Helical" evidence="9">
    <location>
        <begin position="75"/>
        <end position="96"/>
    </location>
</feature>
<sequence length="426" mass="45868">MKKFMAWMEEHFIPIAGKIGAQRHLVAIRDGFVAIMPLIMAGAFAVLINNLPLQFFQNFMLNTFGESWKTFGGDIWNGTFAIMSLLLVFTTSYSLAKSYESDGLAAGVVSFASLLIIYKGSTLDWAIPYAYLGTQGLFVSLILALIVTSIFVKLLGNPKLVIKMPDGVPPAVAKSFAALLPSIIILIIVTAFKHIVGIWNITDIHASVFWTIQKPLSGIAGSLPGVLVIIFLQQLLWFFGLHGSNILAPVINTLLLPLTNANIDAFNAGKDIPNILNSQFLDSYVNMGGSGTTISLIIAIYIVSKNKAQKTIANLGVAPGLFNINEPVIFGMPIVLNPVYFIPFILVPMISAIIAYTLTALHVAPKIVVLAPWTMPPVLGAIMSTASIRGGLVALIIIAVGTVIYLPFVVAADKELAREAEESLAD</sequence>
<organism evidence="11 12">
    <name type="scientific">Clostridium paridis</name>
    <dbReference type="NCBI Taxonomy" id="2803863"/>
    <lineage>
        <taxon>Bacteria</taxon>
        <taxon>Bacillati</taxon>
        <taxon>Bacillota</taxon>
        <taxon>Clostridia</taxon>
        <taxon>Eubacteriales</taxon>
        <taxon>Clostridiaceae</taxon>
        <taxon>Clostridium</taxon>
    </lineage>
</organism>
<dbReference type="Proteomes" id="UP000623681">
    <property type="component" value="Unassembled WGS sequence"/>
</dbReference>